<dbReference type="Pfam" id="PF14322">
    <property type="entry name" value="SusD-like_3"/>
    <property type="match status" value="1"/>
</dbReference>
<dbReference type="Gene3D" id="1.25.40.390">
    <property type="match status" value="1"/>
</dbReference>
<dbReference type="AlphaFoldDB" id="A0A0C3RB98"/>
<evidence type="ECO:0000256" key="3">
    <source>
        <dbReference type="ARBA" id="ARBA00022729"/>
    </source>
</evidence>
<evidence type="ECO:0000256" key="1">
    <source>
        <dbReference type="ARBA" id="ARBA00004442"/>
    </source>
</evidence>
<comment type="similarity">
    <text evidence="2">Belongs to the SusD family.</text>
</comment>
<dbReference type="InterPro" id="IPR012944">
    <property type="entry name" value="SusD_RagB_dom"/>
</dbReference>
<dbReference type="RefSeq" id="WP_041505544.1">
    <property type="nucleotide sequence ID" value="NZ_JPIU01000049.1"/>
</dbReference>
<evidence type="ECO:0000256" key="4">
    <source>
        <dbReference type="ARBA" id="ARBA00023136"/>
    </source>
</evidence>
<proteinExistence type="inferred from homology"/>
<evidence type="ECO:0008006" key="10">
    <source>
        <dbReference type="Google" id="ProtNLM"/>
    </source>
</evidence>
<keyword evidence="5" id="KW-0998">Cell outer membrane</keyword>
<dbReference type="Pfam" id="PF07980">
    <property type="entry name" value="SusD_RagB"/>
    <property type="match status" value="1"/>
</dbReference>
<feature type="domain" description="SusD-like N-terminal" evidence="7">
    <location>
        <begin position="21"/>
        <end position="218"/>
    </location>
</feature>
<sequence length="488" mass="55926">MRKGFIILCIQIGLFCSCNSWLELEPANQISKGKLFSDEAGFQNALNGIYQKCGETSLYGKNLSWGALSLIAQDYDLDMINNNSDADMGEYEYESSYGLTIIDNIWSGLYNAIANCNLLLNEISSASPSLFALDTVAKNLIMGEAYALRAFCHLDLIRLFAPAPVKNDQAALVPYHETYPSVITKPLKTKDAIDKVIEDLLKAKDLVAYHDTIYNKTSMAYKASARFQGQYTPKGGAFYNKRGYRLNYCAIVGLLARAYLYKGDVDNALFYAKHFYDRFYNGNRWFAFNSSYDYSTSLNYKQKKYLEECLFAFYNGDLLEAIENYCAGSGYYSSSLQLADYDGIFAEDMDDYRTNLIDPIEHDIYKYRRVNNYQRDNVEGTAIPVLRLSEMYYILMECNFLKGNTTECLRLLKEFRSKKGSKRSITSVGDIRSLYDILINDARREFIGEGQLFFMYKRLNRNILVKNGEITASEERMTFKVPDSQNFY</sequence>
<dbReference type="InterPro" id="IPR011990">
    <property type="entry name" value="TPR-like_helical_dom_sf"/>
</dbReference>
<dbReference type="GO" id="GO:0009279">
    <property type="term" value="C:cell outer membrane"/>
    <property type="evidence" value="ECO:0007669"/>
    <property type="project" value="UniProtKB-SubCell"/>
</dbReference>
<protein>
    <recommendedName>
        <fullName evidence="10">RagB/SusD family nutrient uptake outer membrane protein</fullName>
    </recommendedName>
</protein>
<comment type="subcellular location">
    <subcellularLocation>
        <location evidence="1">Cell outer membrane</location>
    </subcellularLocation>
</comment>
<accession>A0A0C3RB98</accession>
<evidence type="ECO:0000256" key="2">
    <source>
        <dbReference type="ARBA" id="ARBA00006275"/>
    </source>
</evidence>
<feature type="domain" description="RagB/SusD" evidence="6">
    <location>
        <begin position="363"/>
        <end position="459"/>
    </location>
</feature>
<comment type="caution">
    <text evidence="8">The sequence shown here is derived from an EMBL/GenBank/DDBJ whole genome shotgun (WGS) entry which is preliminary data.</text>
</comment>
<keyword evidence="9" id="KW-1185">Reference proteome</keyword>
<dbReference type="SUPFAM" id="SSF48452">
    <property type="entry name" value="TPR-like"/>
    <property type="match status" value="1"/>
</dbReference>
<keyword evidence="4" id="KW-0472">Membrane</keyword>
<dbReference type="EMBL" id="JPIU01000049">
    <property type="protein sequence ID" value="KIO42971.1"/>
    <property type="molecule type" value="Genomic_DNA"/>
</dbReference>
<gene>
    <name evidence="8" type="ORF">BA92_14030</name>
</gene>
<organism evidence="8 9">
    <name type="scientific">Sanguibacteroides justesenii</name>
    <dbReference type="NCBI Taxonomy" id="1547597"/>
    <lineage>
        <taxon>Bacteria</taxon>
        <taxon>Pseudomonadati</taxon>
        <taxon>Bacteroidota</taxon>
        <taxon>Bacteroidia</taxon>
        <taxon>Bacteroidales</taxon>
        <taxon>Porphyromonadaceae</taxon>
        <taxon>Sanguibacteroides</taxon>
    </lineage>
</organism>
<evidence type="ECO:0000259" key="7">
    <source>
        <dbReference type="Pfam" id="PF14322"/>
    </source>
</evidence>
<evidence type="ECO:0000259" key="6">
    <source>
        <dbReference type="Pfam" id="PF07980"/>
    </source>
</evidence>
<evidence type="ECO:0000313" key="8">
    <source>
        <dbReference type="EMBL" id="KIO42971.1"/>
    </source>
</evidence>
<keyword evidence="3" id="KW-0732">Signal</keyword>
<reference evidence="8 9" key="1">
    <citation type="submission" date="2014-07" db="EMBL/GenBank/DDBJ databases">
        <title>Porphyromonadaceae bacterium OUH 308042 = ATCC BAA-2681 = DSM 28342 draft genome.</title>
        <authorList>
            <person name="Sydenham T.V."/>
            <person name="Hasman H."/>
            <person name="Justensen U.S."/>
        </authorList>
    </citation>
    <scope>NUCLEOTIDE SEQUENCE [LARGE SCALE GENOMIC DNA]</scope>
    <source>
        <strain evidence="8 9">OUH 308042</strain>
    </source>
</reference>
<name>A0A0C3RB98_9PORP</name>
<dbReference type="PROSITE" id="PS51257">
    <property type="entry name" value="PROKAR_LIPOPROTEIN"/>
    <property type="match status" value="1"/>
</dbReference>
<dbReference type="InterPro" id="IPR033985">
    <property type="entry name" value="SusD-like_N"/>
</dbReference>
<dbReference type="Proteomes" id="UP000031980">
    <property type="component" value="Unassembled WGS sequence"/>
</dbReference>
<evidence type="ECO:0000256" key="5">
    <source>
        <dbReference type="ARBA" id="ARBA00023237"/>
    </source>
</evidence>
<evidence type="ECO:0000313" key="9">
    <source>
        <dbReference type="Proteomes" id="UP000031980"/>
    </source>
</evidence>